<evidence type="ECO:0000256" key="4">
    <source>
        <dbReference type="ARBA" id="ARBA00022603"/>
    </source>
</evidence>
<dbReference type="GO" id="GO:0032259">
    <property type="term" value="P:methylation"/>
    <property type="evidence" value="ECO:0007669"/>
    <property type="project" value="UniProtKB-KW"/>
</dbReference>
<evidence type="ECO:0000313" key="14">
    <source>
        <dbReference type="Proteomes" id="UP001498398"/>
    </source>
</evidence>
<comment type="similarity">
    <text evidence="11">Belongs to the class I-like SAM-binding methyltransferase superfamily. DOT1 family.</text>
</comment>
<organism evidence="13 14">
    <name type="scientific">Marasmiellus scandens</name>
    <dbReference type="NCBI Taxonomy" id="2682957"/>
    <lineage>
        <taxon>Eukaryota</taxon>
        <taxon>Fungi</taxon>
        <taxon>Dikarya</taxon>
        <taxon>Basidiomycota</taxon>
        <taxon>Agaricomycotina</taxon>
        <taxon>Agaricomycetes</taxon>
        <taxon>Agaricomycetidae</taxon>
        <taxon>Agaricales</taxon>
        <taxon>Marasmiineae</taxon>
        <taxon>Omphalotaceae</taxon>
        <taxon>Marasmiellus</taxon>
    </lineage>
</organism>
<keyword evidence="7 11" id="KW-0156">Chromatin regulator</keyword>
<dbReference type="EC" id="2.1.1.360" evidence="2 11"/>
<proteinExistence type="inferred from homology"/>
<evidence type="ECO:0000313" key="13">
    <source>
        <dbReference type="EMBL" id="KAK7444809.1"/>
    </source>
</evidence>
<evidence type="ECO:0000256" key="1">
    <source>
        <dbReference type="ARBA" id="ARBA00004123"/>
    </source>
</evidence>
<comment type="caution">
    <text evidence="13">The sequence shown here is derived from an EMBL/GenBank/DDBJ whole genome shotgun (WGS) entry which is preliminary data.</text>
</comment>
<evidence type="ECO:0000256" key="9">
    <source>
        <dbReference type="ARBA" id="ARBA00029821"/>
    </source>
</evidence>
<comment type="miscellaneous">
    <text evidence="11">In contrast to other lysine histone methyltransferases, it does not contain a SET domain, suggesting the existence of another mechanism for methylation of lysine residues of histones.</text>
</comment>
<evidence type="ECO:0000256" key="11">
    <source>
        <dbReference type="RuleBase" id="RU271113"/>
    </source>
</evidence>
<evidence type="ECO:0000256" key="5">
    <source>
        <dbReference type="ARBA" id="ARBA00022679"/>
    </source>
</evidence>
<evidence type="ECO:0000256" key="7">
    <source>
        <dbReference type="ARBA" id="ARBA00022853"/>
    </source>
</evidence>
<protein>
    <recommendedName>
        <fullName evidence="3 11">Histone-lysine N-methyltransferase, H3 lysine-79 specific</fullName>
        <ecNumber evidence="2 11">2.1.1.360</ecNumber>
    </recommendedName>
    <alternativeName>
        <fullName evidence="9 11">Histone H3-K79 methyltransferase</fullName>
    </alternativeName>
</protein>
<keyword evidence="8 11" id="KW-0539">Nucleus</keyword>
<keyword evidence="6 11" id="KW-0949">S-adenosyl-L-methionine</keyword>
<dbReference type="Pfam" id="PF08123">
    <property type="entry name" value="DOT1"/>
    <property type="match status" value="1"/>
</dbReference>
<evidence type="ECO:0000256" key="3">
    <source>
        <dbReference type="ARBA" id="ARBA00020987"/>
    </source>
</evidence>
<accession>A0ABR1J013</accession>
<dbReference type="PROSITE" id="PS51569">
    <property type="entry name" value="DOT1"/>
    <property type="match status" value="1"/>
</dbReference>
<dbReference type="InterPro" id="IPR029063">
    <property type="entry name" value="SAM-dependent_MTases_sf"/>
</dbReference>
<dbReference type="InterPro" id="IPR030445">
    <property type="entry name" value="H3-K79_meTrfase"/>
</dbReference>
<dbReference type="InterPro" id="IPR025789">
    <property type="entry name" value="DOT1_dom"/>
</dbReference>
<reference evidence="13 14" key="1">
    <citation type="submission" date="2024-01" db="EMBL/GenBank/DDBJ databases">
        <title>A draft genome for the cacao thread blight pathogen Marasmiellus scandens.</title>
        <authorList>
            <person name="Baruah I.K."/>
            <person name="Leung J."/>
            <person name="Bukari Y."/>
            <person name="Amoako-Attah I."/>
            <person name="Meinhardt L.W."/>
            <person name="Bailey B.A."/>
            <person name="Cohen S.P."/>
        </authorList>
    </citation>
    <scope>NUCLEOTIDE SEQUENCE [LARGE SCALE GENOMIC DNA]</scope>
    <source>
        <strain evidence="13 14">GH-19</strain>
    </source>
</reference>
<evidence type="ECO:0000256" key="6">
    <source>
        <dbReference type="ARBA" id="ARBA00022691"/>
    </source>
</evidence>
<comment type="catalytic activity">
    <reaction evidence="10 11">
        <text>L-lysyl(79)-[histone H3] + 3 S-adenosyl-L-methionine = N(6),N(6),N(6)-trimethyl-L-lysyl(79)-[histone H3] + 3 S-adenosyl-L-homocysteine + 3 H(+)</text>
        <dbReference type="Rhea" id="RHEA:60328"/>
        <dbReference type="Rhea" id="RHEA-COMP:15549"/>
        <dbReference type="Rhea" id="RHEA-COMP:15552"/>
        <dbReference type="ChEBI" id="CHEBI:15378"/>
        <dbReference type="ChEBI" id="CHEBI:29969"/>
        <dbReference type="ChEBI" id="CHEBI:57856"/>
        <dbReference type="ChEBI" id="CHEBI:59789"/>
        <dbReference type="ChEBI" id="CHEBI:61961"/>
        <dbReference type="EC" id="2.1.1.360"/>
    </reaction>
</comment>
<feature type="domain" description="DOT1" evidence="12">
    <location>
        <begin position="1"/>
        <end position="250"/>
    </location>
</feature>
<name>A0ABR1J013_9AGAR</name>
<comment type="activity regulation">
    <text evidence="11">Ubiquitination of histone H2B to form H2BK123ub1 is required for efficient DOT1 methyltransferase activity on histone H3.</text>
</comment>
<dbReference type="PANTHER" id="PTHR21451">
    <property type="entry name" value="HISTONE H3 METHYLTRANSFERASE"/>
    <property type="match status" value="1"/>
</dbReference>
<comment type="subcellular location">
    <subcellularLocation>
        <location evidence="1 11">Nucleus</location>
    </subcellularLocation>
</comment>
<evidence type="ECO:0000256" key="8">
    <source>
        <dbReference type="ARBA" id="ARBA00023242"/>
    </source>
</evidence>
<dbReference type="SUPFAM" id="SSF53335">
    <property type="entry name" value="S-adenosyl-L-methionine-dependent methyltransferases"/>
    <property type="match status" value="1"/>
</dbReference>
<gene>
    <name evidence="13" type="primary">DOT1_2</name>
    <name evidence="13" type="ORF">VKT23_015126</name>
</gene>
<dbReference type="PANTHER" id="PTHR21451:SF0">
    <property type="entry name" value="HISTONE-LYSINE N-METHYLTRANSFERASE, H3 LYSINE-79 SPECIFIC"/>
    <property type="match status" value="1"/>
</dbReference>
<dbReference type="Gene3D" id="3.40.50.150">
    <property type="entry name" value="Vaccinia Virus protein VP39"/>
    <property type="match status" value="1"/>
</dbReference>
<evidence type="ECO:0000256" key="2">
    <source>
        <dbReference type="ARBA" id="ARBA00012190"/>
    </source>
</evidence>
<evidence type="ECO:0000259" key="12">
    <source>
        <dbReference type="PROSITE" id="PS51569"/>
    </source>
</evidence>
<dbReference type="Proteomes" id="UP001498398">
    <property type="component" value="Unassembled WGS sequence"/>
</dbReference>
<comment type="function">
    <text evidence="11">Histone methyltransferase that specifically trimethylates histone H3 to form H3K79me3. This methylation is required for telomere silencing and for the pachytene checkpoint during the meiotic cell cycle by allowing the recruitment of RAD9 to double strand breaks. Nucleosomes are preferred as substrate compared to free histone.</text>
</comment>
<keyword evidence="5 11" id="KW-0808">Transferase</keyword>
<keyword evidence="14" id="KW-1185">Reference proteome</keyword>
<dbReference type="CDD" id="cd02440">
    <property type="entry name" value="AdoMet_MTases"/>
    <property type="match status" value="1"/>
</dbReference>
<sequence length="250" mass="27910">MDRINDIFAKPERVDPLPDLYSIVIEQTYQRIVYPHSSTLKGYQSGSSETYGELLPQLVAEIVNNVGVNASSLLVDLGCGVGNVLAQVAIMRNCRCYGVEIRPGIVRLAKDVLRETQARCRLWGLKSGSMEVSEGDLTQDAMSLAKIQEADLIVINNLKFDESLNQNIENILSINMKATAKAVTLRQLSYARQLRSVQVQNNGRLPSNTVFRTNAGLYLMCRDFAQGLLSWTNSSGQYYIYSKFDTTKIE</sequence>
<dbReference type="GO" id="GO:0140999">
    <property type="term" value="F:histone H3K4 trimethyltransferase activity"/>
    <property type="evidence" value="ECO:0007669"/>
    <property type="project" value="UniProtKB-EC"/>
</dbReference>
<evidence type="ECO:0000256" key="10">
    <source>
        <dbReference type="ARBA" id="ARBA00047770"/>
    </source>
</evidence>
<keyword evidence="4 11" id="KW-0489">Methyltransferase</keyword>
<dbReference type="EMBL" id="JBANRG010000049">
    <property type="protein sequence ID" value="KAK7444809.1"/>
    <property type="molecule type" value="Genomic_DNA"/>
</dbReference>